<name>A0A6U4G670_9STRA</name>
<evidence type="ECO:0000313" key="4">
    <source>
        <dbReference type="EMBL" id="CAD9255399.1"/>
    </source>
</evidence>
<dbReference type="EMBL" id="HBGJ01021238">
    <property type="protein sequence ID" value="CAD9255404.1"/>
    <property type="molecule type" value="Transcribed_RNA"/>
</dbReference>
<dbReference type="GO" id="GO:0070176">
    <property type="term" value="C:DRM complex"/>
    <property type="evidence" value="ECO:0007669"/>
    <property type="project" value="InterPro"/>
</dbReference>
<organism evidence="5">
    <name type="scientific">Phaeomonas parva</name>
    <dbReference type="NCBI Taxonomy" id="124430"/>
    <lineage>
        <taxon>Eukaryota</taxon>
        <taxon>Sar</taxon>
        <taxon>Stramenopiles</taxon>
        <taxon>Ochrophyta</taxon>
        <taxon>Pinguiophyceae</taxon>
        <taxon>Pinguiochrysidales</taxon>
        <taxon>Pinguiochrysidaceae</taxon>
        <taxon>Phaeomonas</taxon>
    </lineage>
</organism>
<dbReference type="AlphaFoldDB" id="A0A6U4G670"/>
<reference evidence="5" key="1">
    <citation type="submission" date="2021-01" db="EMBL/GenBank/DDBJ databases">
        <authorList>
            <person name="Corre E."/>
            <person name="Pelletier E."/>
            <person name="Niang G."/>
            <person name="Scheremetjew M."/>
            <person name="Finn R."/>
            <person name="Kale V."/>
            <person name="Holt S."/>
            <person name="Cochrane G."/>
            <person name="Meng A."/>
            <person name="Brown T."/>
            <person name="Cohen L."/>
        </authorList>
    </citation>
    <scope>NUCLEOTIDE SEQUENCE</scope>
    <source>
        <strain evidence="5">CCMP2877</strain>
    </source>
</reference>
<evidence type="ECO:0000313" key="3">
    <source>
        <dbReference type="EMBL" id="CAD9255398.1"/>
    </source>
</evidence>
<feature type="region of interest" description="Disordered" evidence="1">
    <location>
        <begin position="1"/>
        <end position="46"/>
    </location>
</feature>
<evidence type="ECO:0000313" key="6">
    <source>
        <dbReference type="EMBL" id="CAD9255404.1"/>
    </source>
</evidence>
<dbReference type="EMBL" id="HBGJ01021233">
    <property type="protein sequence ID" value="CAD9255399.1"/>
    <property type="molecule type" value="Transcribed_RNA"/>
</dbReference>
<dbReference type="GO" id="GO:0006355">
    <property type="term" value="P:regulation of DNA-templated transcription"/>
    <property type="evidence" value="ECO:0007669"/>
    <property type="project" value="InterPro"/>
</dbReference>
<evidence type="ECO:0000313" key="2">
    <source>
        <dbReference type="EMBL" id="CAD9255396.1"/>
    </source>
</evidence>
<protein>
    <submittedName>
        <fullName evidence="5">Uncharacterized protein</fullName>
    </submittedName>
</protein>
<gene>
    <name evidence="2" type="ORF">PPAR1163_LOCUS13766</name>
    <name evidence="3" type="ORF">PPAR1163_LOCUS13768</name>
    <name evidence="4" type="ORF">PPAR1163_LOCUS13769</name>
    <name evidence="5" type="ORF">PPAR1163_LOCUS13772</name>
    <name evidence="6" type="ORF">PPAR1163_LOCUS13774</name>
</gene>
<proteinExistence type="predicted"/>
<feature type="compositionally biased region" description="Low complexity" evidence="1">
    <location>
        <begin position="123"/>
        <end position="148"/>
    </location>
</feature>
<feature type="compositionally biased region" description="Pro residues" evidence="1">
    <location>
        <begin position="1"/>
        <end position="22"/>
    </location>
</feature>
<accession>A0A6U4G670</accession>
<evidence type="ECO:0000256" key="1">
    <source>
        <dbReference type="SAM" id="MobiDB-lite"/>
    </source>
</evidence>
<dbReference type="InterPro" id="IPR018737">
    <property type="entry name" value="DREAM_LIN52"/>
</dbReference>
<dbReference type="EMBL" id="HBGJ01021230">
    <property type="protein sequence ID" value="CAD9255396.1"/>
    <property type="molecule type" value="Transcribed_RNA"/>
</dbReference>
<dbReference type="EMBL" id="HBGJ01021232">
    <property type="protein sequence ID" value="CAD9255398.1"/>
    <property type="molecule type" value="Transcribed_RNA"/>
</dbReference>
<sequence length="148" mass="15825">MLPPRPGPLNPNPNPTPYPPLFPSKNGARARGGAKRRRLELRTIPPPVPVSGALRDLYAYLNHQDADDGADLLKDLGRLTEPALAQRIREFENLAFRLSLDEDREMKRGLALSILRDGGDGNGASSEEAAPEAGSAAEAGAVVEPKVA</sequence>
<feature type="region of interest" description="Disordered" evidence="1">
    <location>
        <begin position="115"/>
        <end position="148"/>
    </location>
</feature>
<dbReference type="EMBL" id="HBGJ01021236">
    <property type="protein sequence ID" value="CAD9255402.1"/>
    <property type="molecule type" value="Transcribed_RNA"/>
</dbReference>
<evidence type="ECO:0000313" key="5">
    <source>
        <dbReference type="EMBL" id="CAD9255402.1"/>
    </source>
</evidence>
<dbReference type="Pfam" id="PF10044">
    <property type="entry name" value="LIN52"/>
    <property type="match status" value="1"/>
</dbReference>